<feature type="compositionally biased region" description="Low complexity" evidence="5">
    <location>
        <begin position="236"/>
        <end position="246"/>
    </location>
</feature>
<keyword evidence="8" id="KW-1185">Reference proteome</keyword>
<feature type="compositionally biased region" description="Low complexity" evidence="5">
    <location>
        <begin position="629"/>
        <end position="645"/>
    </location>
</feature>
<feature type="region of interest" description="Disordered" evidence="5">
    <location>
        <begin position="1"/>
        <end position="104"/>
    </location>
</feature>
<dbReference type="OrthoDB" id="26679at2759"/>
<dbReference type="PANTHER" id="PTHR23354:SF62">
    <property type="entry name" value="MUSTARD, ISOFORM V"/>
    <property type="match status" value="1"/>
</dbReference>
<dbReference type="STRING" id="1569628.A0A316UVH3"/>
<protein>
    <recommendedName>
        <fullName evidence="4">Oxidation resistance protein 1</fullName>
    </recommendedName>
</protein>
<comment type="subcellular location">
    <subcellularLocation>
        <location evidence="1">Mitochondrion</location>
    </subcellularLocation>
</comment>
<gene>
    <name evidence="7" type="ORF">BDZ90DRAFT_232675</name>
</gene>
<dbReference type="InterPro" id="IPR006571">
    <property type="entry name" value="TLDc_dom"/>
</dbReference>
<organism evidence="7 8">
    <name type="scientific">Jaminaea rosea</name>
    <dbReference type="NCBI Taxonomy" id="1569628"/>
    <lineage>
        <taxon>Eukaryota</taxon>
        <taxon>Fungi</taxon>
        <taxon>Dikarya</taxon>
        <taxon>Basidiomycota</taxon>
        <taxon>Ustilaginomycotina</taxon>
        <taxon>Exobasidiomycetes</taxon>
        <taxon>Microstromatales</taxon>
        <taxon>Microstromatales incertae sedis</taxon>
        <taxon>Jaminaea</taxon>
    </lineage>
</organism>
<feature type="region of interest" description="Disordered" evidence="5">
    <location>
        <begin position="614"/>
        <end position="646"/>
    </location>
</feature>
<dbReference type="AlphaFoldDB" id="A0A316UVH3"/>
<proteinExistence type="inferred from homology"/>
<evidence type="ECO:0000256" key="2">
    <source>
        <dbReference type="ARBA" id="ARBA00009540"/>
    </source>
</evidence>
<feature type="compositionally biased region" description="Low complexity" evidence="5">
    <location>
        <begin position="369"/>
        <end position="385"/>
    </location>
</feature>
<keyword evidence="3" id="KW-0496">Mitochondrion</keyword>
<feature type="compositionally biased region" description="Polar residues" evidence="5">
    <location>
        <begin position="48"/>
        <end position="75"/>
    </location>
</feature>
<feature type="compositionally biased region" description="Low complexity" evidence="5">
    <location>
        <begin position="94"/>
        <end position="104"/>
    </location>
</feature>
<evidence type="ECO:0000313" key="7">
    <source>
        <dbReference type="EMBL" id="PWN27115.1"/>
    </source>
</evidence>
<evidence type="ECO:0000259" key="6">
    <source>
        <dbReference type="PROSITE" id="PS51886"/>
    </source>
</evidence>
<evidence type="ECO:0000313" key="8">
    <source>
        <dbReference type="Proteomes" id="UP000245884"/>
    </source>
</evidence>
<feature type="compositionally biased region" description="Low complexity" evidence="5">
    <location>
        <begin position="296"/>
        <end position="312"/>
    </location>
</feature>
<name>A0A316UVH3_9BASI</name>
<feature type="domain" description="TLDc" evidence="6">
    <location>
        <begin position="418"/>
        <end position="702"/>
    </location>
</feature>
<evidence type="ECO:0000256" key="5">
    <source>
        <dbReference type="SAM" id="MobiDB-lite"/>
    </source>
</evidence>
<dbReference type="RefSeq" id="XP_025361727.1">
    <property type="nucleotide sequence ID" value="XM_025506340.1"/>
</dbReference>
<dbReference type="GO" id="GO:0005634">
    <property type="term" value="C:nucleus"/>
    <property type="evidence" value="ECO:0007669"/>
    <property type="project" value="TreeGrafter"/>
</dbReference>
<feature type="region of interest" description="Disordered" evidence="5">
    <location>
        <begin position="667"/>
        <end position="688"/>
    </location>
</feature>
<feature type="compositionally biased region" description="Basic and acidic residues" evidence="5">
    <location>
        <begin position="614"/>
        <end position="625"/>
    </location>
</feature>
<feature type="region of interest" description="Disordered" evidence="5">
    <location>
        <begin position="357"/>
        <end position="426"/>
    </location>
</feature>
<comment type="similarity">
    <text evidence="2">Belongs to the OXR1 family.</text>
</comment>
<dbReference type="Pfam" id="PF07534">
    <property type="entry name" value="TLD"/>
    <property type="match status" value="2"/>
</dbReference>
<dbReference type="GO" id="GO:0006979">
    <property type="term" value="P:response to oxidative stress"/>
    <property type="evidence" value="ECO:0007669"/>
    <property type="project" value="TreeGrafter"/>
</dbReference>
<feature type="compositionally biased region" description="Basic and acidic residues" evidence="5">
    <location>
        <begin position="136"/>
        <end position="148"/>
    </location>
</feature>
<evidence type="ECO:0000256" key="1">
    <source>
        <dbReference type="ARBA" id="ARBA00004173"/>
    </source>
</evidence>
<reference evidence="7 8" key="1">
    <citation type="journal article" date="2018" name="Mol. Biol. Evol.">
        <title>Broad Genomic Sampling Reveals a Smut Pathogenic Ancestry of the Fungal Clade Ustilaginomycotina.</title>
        <authorList>
            <person name="Kijpornyongpan T."/>
            <person name="Mondo S.J."/>
            <person name="Barry K."/>
            <person name="Sandor L."/>
            <person name="Lee J."/>
            <person name="Lipzen A."/>
            <person name="Pangilinan J."/>
            <person name="LaButti K."/>
            <person name="Hainaut M."/>
            <person name="Henrissat B."/>
            <person name="Grigoriev I.V."/>
            <person name="Spatafora J.W."/>
            <person name="Aime M.C."/>
        </authorList>
    </citation>
    <scope>NUCLEOTIDE SEQUENCE [LARGE SCALE GENOMIC DNA]</scope>
    <source>
        <strain evidence="7 8">MCA 5214</strain>
    </source>
</reference>
<feature type="compositionally biased region" description="Low complexity" evidence="5">
    <location>
        <begin position="324"/>
        <end position="341"/>
    </location>
</feature>
<dbReference type="PANTHER" id="PTHR23354">
    <property type="entry name" value="NUCLEOLAR PROTEIN 7/ESTROGEN RECEPTOR COACTIVATOR-RELATED"/>
    <property type="match status" value="1"/>
</dbReference>
<dbReference type="GO" id="GO:0005739">
    <property type="term" value="C:mitochondrion"/>
    <property type="evidence" value="ECO:0007669"/>
    <property type="project" value="UniProtKB-SubCell"/>
</dbReference>
<evidence type="ECO:0000256" key="4">
    <source>
        <dbReference type="ARBA" id="ARBA00040604"/>
    </source>
</evidence>
<sequence length="704" mass="74944">MSSSTPVGAHARNPSDDDWAPATMVSDFDDHQQTATASSLPDWDQWDDFTTTAGPSNSSRPSFAKRTSQPSAQNQADDDFFAALERSTPGEGPATSSATASAAAAAAAGGGEGFLLPMGVATPPVVRPPSPPEIDLEQRRIEERDRQLRAGGIVQAEGGGGGADEDWFAKFERNLKSGRGRSDSQLQAELGSEQLESMKEAHASPLPTPLRPKPQERGSDYFSQGRLAPPPSSSKQQQQQQQQQQQAANNSWWGSIRHLGSDWAHRAADYLDPGVDFSDEELKLARKMGVIDLDSRTATPAGGATPARGNTPAPIPGKPERKGTAGSSSSGSSAPAKVVSGAPGVDFSSLNPKWNAGGWTLPADDPSTSSRARMASAERMAAAASNGHSEKSTSQTKKQTRLAPLPVSLTGRREDSSPVITDSHAAHLQPHLPPRLKLGRTWRLCYSSDQHGISLETLYDRVGRAMDSKPGSGDQDDRNGYGGSSSASSRQDGWLRGASSATRAALGGDELRTSGGSSSLSGNSIRLGSGLTSMRDAGLILAVRDERDQVFGAFINERLTRVHRGYYGNGECFLFRQTRGEEVVVYAATARNNFYALGEKGYLAFGGSSAQYQEERRREAEERARRNGSVPSSMAKQSSSSSGASSGYGLWLDEDFSRGVTARCETFENAPLAQSGEDDDAGGGVEREQKFEPVFVEVWAVGLD</sequence>
<accession>A0A316UVH3</accession>
<evidence type="ECO:0000256" key="3">
    <source>
        <dbReference type="ARBA" id="ARBA00023128"/>
    </source>
</evidence>
<dbReference type="GeneID" id="37028163"/>
<feature type="region of interest" description="Disordered" evidence="5">
    <location>
        <begin position="464"/>
        <end position="494"/>
    </location>
</feature>
<dbReference type="SMART" id="SM00584">
    <property type="entry name" value="TLDc"/>
    <property type="match status" value="1"/>
</dbReference>
<dbReference type="PROSITE" id="PS51886">
    <property type="entry name" value="TLDC"/>
    <property type="match status" value="1"/>
</dbReference>
<dbReference type="Proteomes" id="UP000245884">
    <property type="component" value="Unassembled WGS sequence"/>
</dbReference>
<dbReference type="EMBL" id="KZ819669">
    <property type="protein sequence ID" value="PWN27115.1"/>
    <property type="molecule type" value="Genomic_DNA"/>
</dbReference>
<feature type="region of interest" description="Disordered" evidence="5">
    <location>
        <begin position="119"/>
        <end position="253"/>
    </location>
</feature>
<feature type="region of interest" description="Disordered" evidence="5">
    <location>
        <begin position="290"/>
        <end position="341"/>
    </location>
</feature>